<organism evidence="1 2">
    <name type="scientific">Mucilaginibacter sabulilitoris</name>
    <dbReference type="NCBI Taxonomy" id="1173583"/>
    <lineage>
        <taxon>Bacteria</taxon>
        <taxon>Pseudomonadati</taxon>
        <taxon>Bacteroidota</taxon>
        <taxon>Sphingobacteriia</taxon>
        <taxon>Sphingobacteriales</taxon>
        <taxon>Sphingobacteriaceae</taxon>
        <taxon>Mucilaginibacter</taxon>
    </lineage>
</organism>
<evidence type="ECO:0000313" key="1">
    <source>
        <dbReference type="EMBL" id="WPU91839.1"/>
    </source>
</evidence>
<dbReference type="EMBL" id="CP139558">
    <property type="protein sequence ID" value="WPU91839.1"/>
    <property type="molecule type" value="Genomic_DNA"/>
</dbReference>
<evidence type="ECO:0000313" key="2">
    <source>
        <dbReference type="Proteomes" id="UP001324380"/>
    </source>
</evidence>
<reference evidence="1 2" key="1">
    <citation type="submission" date="2023-11" db="EMBL/GenBank/DDBJ databases">
        <title>Analysis of the Genomes of Mucilaginibacter gossypii cycad 4 and M. sabulilitoris SNA2: microbes with the potential for plant growth promotion.</title>
        <authorList>
            <person name="Hirsch A.M."/>
            <person name="Humm E."/>
            <person name="Rubbi M."/>
            <person name="Del Vecchio G."/>
            <person name="Ha S.M."/>
            <person name="Pellegrini M."/>
            <person name="Gunsalus R.P."/>
        </authorList>
    </citation>
    <scope>NUCLEOTIDE SEQUENCE [LARGE SCALE GENOMIC DNA]</scope>
    <source>
        <strain evidence="1 2">SNA2</strain>
    </source>
</reference>
<keyword evidence="2" id="KW-1185">Reference proteome</keyword>
<gene>
    <name evidence="1" type="ORF">SNE25_21205</name>
</gene>
<accession>A0ABZ0TGG9</accession>
<name>A0ABZ0TGG9_9SPHI</name>
<dbReference type="RefSeq" id="WP_321561005.1">
    <property type="nucleotide sequence ID" value="NZ_CP139558.1"/>
</dbReference>
<evidence type="ECO:0008006" key="3">
    <source>
        <dbReference type="Google" id="ProtNLM"/>
    </source>
</evidence>
<dbReference type="Proteomes" id="UP001324380">
    <property type="component" value="Chromosome"/>
</dbReference>
<protein>
    <recommendedName>
        <fullName evidence="3">HNH endonuclease</fullName>
    </recommendedName>
</protein>
<proteinExistence type="predicted"/>
<sequence length="179" mass="21471">MKRCFKCNVEKPLSEYYKHKQMGDGHLNKCKDCAKKDVAERAYGLNDDPEWREREKERHRDKYHRLGYKDIHKPSPEDKKAAMQRYAESFPEKIAAKNLCQHVTCAKGNERHHWCYSFQYAKDIIELSIADHAFLHRHIIYDHDYFMYRRSDTMELLATKEMHLAYFEELKQAQNVKAA</sequence>